<dbReference type="RefSeq" id="WP_378321916.1">
    <property type="nucleotide sequence ID" value="NZ_JBHUHY010000033.1"/>
</dbReference>
<accession>A0ABW5B2I7</accession>
<dbReference type="EMBL" id="JBHUHY010000033">
    <property type="protein sequence ID" value="MFD2188890.1"/>
    <property type="molecule type" value="Genomic_DNA"/>
</dbReference>
<evidence type="ECO:0000313" key="2">
    <source>
        <dbReference type="Proteomes" id="UP001597344"/>
    </source>
</evidence>
<evidence type="ECO:0000313" key="1">
    <source>
        <dbReference type="EMBL" id="MFD2188890.1"/>
    </source>
</evidence>
<name>A0ABW5B2I7_9FLAO</name>
<reference evidence="2" key="1">
    <citation type="journal article" date="2019" name="Int. J. Syst. Evol. Microbiol.">
        <title>The Global Catalogue of Microorganisms (GCM) 10K type strain sequencing project: providing services to taxonomists for standard genome sequencing and annotation.</title>
        <authorList>
            <consortium name="The Broad Institute Genomics Platform"/>
            <consortium name="The Broad Institute Genome Sequencing Center for Infectious Disease"/>
            <person name="Wu L."/>
            <person name="Ma J."/>
        </authorList>
    </citation>
    <scope>NUCLEOTIDE SEQUENCE [LARGE SCALE GENOMIC DNA]</scope>
    <source>
        <strain evidence="2">DT92</strain>
    </source>
</reference>
<gene>
    <name evidence="1" type="ORF">ACFSJT_18965</name>
</gene>
<dbReference type="PROSITE" id="PS51257">
    <property type="entry name" value="PROKAR_LIPOPROTEIN"/>
    <property type="match status" value="1"/>
</dbReference>
<sequence length="167" mass="18245">MKKFFFLLIIITVVVSCSEGDVVEDDVNFDGALQDCSNGNNFVIFKINDEGNQAISLNFSSTNFELNSAPADNVSQTLELNANNNLIYRQFDTPINGDEYFCASIPPGNIMVTRELISANGTATISYSTEGNVTTRTITLSNITFLGTGVEIRQEVFNLGSYDITSP</sequence>
<evidence type="ECO:0008006" key="3">
    <source>
        <dbReference type="Google" id="ProtNLM"/>
    </source>
</evidence>
<organism evidence="1 2">
    <name type="scientific">Aquimarina celericrescens</name>
    <dbReference type="NCBI Taxonomy" id="1964542"/>
    <lineage>
        <taxon>Bacteria</taxon>
        <taxon>Pseudomonadati</taxon>
        <taxon>Bacteroidota</taxon>
        <taxon>Flavobacteriia</taxon>
        <taxon>Flavobacteriales</taxon>
        <taxon>Flavobacteriaceae</taxon>
        <taxon>Aquimarina</taxon>
    </lineage>
</organism>
<proteinExistence type="predicted"/>
<keyword evidence="2" id="KW-1185">Reference proteome</keyword>
<protein>
    <recommendedName>
        <fullName evidence="3">Lipocalin-like domain-containing protein</fullName>
    </recommendedName>
</protein>
<dbReference type="Proteomes" id="UP001597344">
    <property type="component" value="Unassembled WGS sequence"/>
</dbReference>
<comment type="caution">
    <text evidence="1">The sequence shown here is derived from an EMBL/GenBank/DDBJ whole genome shotgun (WGS) entry which is preliminary data.</text>
</comment>